<evidence type="ECO:0000256" key="12">
    <source>
        <dbReference type="SAM" id="SignalP"/>
    </source>
</evidence>
<protein>
    <submittedName>
        <fullName evidence="13">Uncharacterized protein</fullName>
    </submittedName>
</protein>
<dbReference type="SUPFAM" id="SSF103506">
    <property type="entry name" value="Mitochondrial carrier"/>
    <property type="match status" value="1"/>
</dbReference>
<keyword evidence="8" id="KW-0496">Mitochondrion</keyword>
<keyword evidence="9 10" id="KW-0472">Membrane</keyword>
<feature type="repeat" description="Solcar" evidence="10">
    <location>
        <begin position="122"/>
        <end position="206"/>
    </location>
</feature>
<dbReference type="GO" id="GO:0005315">
    <property type="term" value="F:phosphate transmembrane transporter activity"/>
    <property type="evidence" value="ECO:0007669"/>
    <property type="project" value="InterPro"/>
</dbReference>
<evidence type="ECO:0000256" key="6">
    <source>
        <dbReference type="ARBA" id="ARBA00022792"/>
    </source>
</evidence>
<evidence type="ECO:0000256" key="11">
    <source>
        <dbReference type="RuleBase" id="RU000488"/>
    </source>
</evidence>
<dbReference type="InterPro" id="IPR023395">
    <property type="entry name" value="MCP_dom_sf"/>
</dbReference>
<gene>
    <name evidence="13" type="ORF">DSPE1174_LOCUS12331</name>
</gene>
<dbReference type="Gene3D" id="1.50.40.10">
    <property type="entry name" value="Mitochondrial carrier domain"/>
    <property type="match status" value="1"/>
</dbReference>
<dbReference type="PROSITE" id="PS50920">
    <property type="entry name" value="SOLCAR"/>
    <property type="match status" value="3"/>
</dbReference>
<dbReference type="InterPro" id="IPR044677">
    <property type="entry name" value="SLC25A3/Pic2/Mir1-like"/>
</dbReference>
<accession>A0A7S2C5I8</accession>
<evidence type="ECO:0000256" key="9">
    <source>
        <dbReference type="ARBA" id="ARBA00023136"/>
    </source>
</evidence>
<keyword evidence="6" id="KW-0999">Mitochondrion inner membrane</keyword>
<evidence type="ECO:0000256" key="5">
    <source>
        <dbReference type="ARBA" id="ARBA00022737"/>
    </source>
</evidence>
<dbReference type="Pfam" id="PF00153">
    <property type="entry name" value="Mito_carr"/>
    <property type="match status" value="3"/>
</dbReference>
<comment type="similarity">
    <text evidence="2 11">Belongs to the mitochondrial carrier (TC 2.A.29) family.</text>
</comment>
<dbReference type="InterPro" id="IPR002067">
    <property type="entry name" value="MCP"/>
</dbReference>
<dbReference type="PRINTS" id="PR00926">
    <property type="entry name" value="MITOCARRIER"/>
</dbReference>
<keyword evidence="5" id="KW-0677">Repeat</keyword>
<dbReference type="EMBL" id="HBGS01024280">
    <property type="protein sequence ID" value="CAD9416060.1"/>
    <property type="molecule type" value="Transcribed_RNA"/>
</dbReference>
<sequence length="330" mass="35408">MMPGRIQNCCFLVLALCLQQCHAGGSNAGGSDWRYFMAGGISAATSHGITTPIDVVKTRMQIDPTKYHGNVMLAAKDLVKTEGPLFLLQGLGPTVVGYGFEGALKFGFYEAFKPIFGNLTPNKLVNFFLASIVAGAVASIVLCPAEDVRIRLVSDPTFASGFIAAFMRLLKEEGLASTFTGLNAMLAKQIPYTAAKQVSFDFITAKFYALLKVMNREKTPSIAWTITLLSAAITSVFSCITSQPGDVILTETYKSEHGEKTTLDIINGINANGGLQNFFVGLNARLFHVCGIITSQLAIYDVVKQLLGLAATGAPILQPDHSDLRPNPES</sequence>
<evidence type="ECO:0000256" key="2">
    <source>
        <dbReference type="ARBA" id="ARBA00006375"/>
    </source>
</evidence>
<feature type="repeat" description="Solcar" evidence="10">
    <location>
        <begin position="222"/>
        <end position="306"/>
    </location>
</feature>
<evidence type="ECO:0000256" key="4">
    <source>
        <dbReference type="ARBA" id="ARBA00022692"/>
    </source>
</evidence>
<evidence type="ECO:0000256" key="7">
    <source>
        <dbReference type="ARBA" id="ARBA00022989"/>
    </source>
</evidence>
<proteinExistence type="inferred from homology"/>
<dbReference type="InterPro" id="IPR018108">
    <property type="entry name" value="MCP_transmembrane"/>
</dbReference>
<organism evidence="13">
    <name type="scientific">Octactis speculum</name>
    <dbReference type="NCBI Taxonomy" id="3111310"/>
    <lineage>
        <taxon>Eukaryota</taxon>
        <taxon>Sar</taxon>
        <taxon>Stramenopiles</taxon>
        <taxon>Ochrophyta</taxon>
        <taxon>Dictyochophyceae</taxon>
        <taxon>Dictyochales</taxon>
        <taxon>Dictyochaceae</taxon>
        <taxon>Octactis</taxon>
    </lineage>
</organism>
<reference evidence="13" key="1">
    <citation type="submission" date="2021-01" db="EMBL/GenBank/DDBJ databases">
        <authorList>
            <person name="Corre E."/>
            <person name="Pelletier E."/>
            <person name="Niang G."/>
            <person name="Scheremetjew M."/>
            <person name="Finn R."/>
            <person name="Kale V."/>
            <person name="Holt S."/>
            <person name="Cochrane G."/>
            <person name="Meng A."/>
            <person name="Brown T."/>
            <person name="Cohen L."/>
        </authorList>
    </citation>
    <scope>NUCLEOTIDE SEQUENCE</scope>
    <source>
        <strain evidence="13">CCMP1381</strain>
    </source>
</reference>
<evidence type="ECO:0000313" key="13">
    <source>
        <dbReference type="EMBL" id="CAD9416060.1"/>
    </source>
</evidence>
<keyword evidence="12" id="KW-0732">Signal</keyword>
<dbReference type="PANTHER" id="PTHR45671:SF12">
    <property type="entry name" value="MITOCHONDRIAL PHOSPHATE CARRIER PROTEIN"/>
    <property type="match status" value="1"/>
</dbReference>
<keyword evidence="3 11" id="KW-0813">Transport</keyword>
<feature type="chain" id="PRO_5031219987" evidence="12">
    <location>
        <begin position="24"/>
        <end position="330"/>
    </location>
</feature>
<evidence type="ECO:0000256" key="10">
    <source>
        <dbReference type="PROSITE-ProRule" id="PRU00282"/>
    </source>
</evidence>
<comment type="subcellular location">
    <subcellularLocation>
        <location evidence="1">Mitochondrion inner membrane</location>
        <topology evidence="1">Multi-pass membrane protein</topology>
    </subcellularLocation>
</comment>
<evidence type="ECO:0000256" key="8">
    <source>
        <dbReference type="ARBA" id="ARBA00023128"/>
    </source>
</evidence>
<dbReference type="GO" id="GO:0005743">
    <property type="term" value="C:mitochondrial inner membrane"/>
    <property type="evidence" value="ECO:0007669"/>
    <property type="project" value="UniProtKB-SubCell"/>
</dbReference>
<keyword evidence="4 10" id="KW-0812">Transmembrane</keyword>
<feature type="signal peptide" evidence="12">
    <location>
        <begin position="1"/>
        <end position="23"/>
    </location>
</feature>
<dbReference type="AlphaFoldDB" id="A0A7S2C5I8"/>
<keyword evidence="7" id="KW-1133">Transmembrane helix</keyword>
<feature type="repeat" description="Solcar" evidence="10">
    <location>
        <begin position="30"/>
        <end position="115"/>
    </location>
</feature>
<evidence type="ECO:0000256" key="3">
    <source>
        <dbReference type="ARBA" id="ARBA00022448"/>
    </source>
</evidence>
<dbReference type="GO" id="GO:1990547">
    <property type="term" value="P:mitochondrial phosphate ion transmembrane transport"/>
    <property type="evidence" value="ECO:0007669"/>
    <property type="project" value="InterPro"/>
</dbReference>
<dbReference type="PANTHER" id="PTHR45671">
    <property type="entry name" value="SOLUTE CARRIER FAMILY 25 (MITOCHONDRIAL CARRIER PHOSPHATE CARRIER), MEMBER 3, LIKE-RELATED-RELATED"/>
    <property type="match status" value="1"/>
</dbReference>
<evidence type="ECO:0000256" key="1">
    <source>
        <dbReference type="ARBA" id="ARBA00004448"/>
    </source>
</evidence>
<name>A0A7S2C5I8_9STRA</name>